<accession>A0A0G0XN53</accession>
<evidence type="ECO:0000256" key="1">
    <source>
        <dbReference type="ARBA" id="ARBA00022603"/>
    </source>
</evidence>
<organism evidence="4 5">
    <name type="scientific">Candidatus Wolfebacteria bacterium GW2011_GWB1_41_12</name>
    <dbReference type="NCBI Taxonomy" id="1619006"/>
    <lineage>
        <taxon>Bacteria</taxon>
        <taxon>Candidatus Wolfeibacteriota</taxon>
    </lineage>
</organism>
<proteinExistence type="predicted"/>
<dbReference type="SUPFAM" id="SSF55831">
    <property type="entry name" value="Thymidylate synthase/dCMP hydroxymethylase"/>
    <property type="match status" value="1"/>
</dbReference>
<dbReference type="GO" id="GO:0006231">
    <property type="term" value="P:dTMP biosynthetic process"/>
    <property type="evidence" value="ECO:0007669"/>
    <property type="project" value="TreeGrafter"/>
</dbReference>
<protein>
    <submittedName>
        <fullName evidence="4">Thymidylate synthase</fullName>
    </submittedName>
</protein>
<evidence type="ECO:0000313" key="5">
    <source>
        <dbReference type="Proteomes" id="UP000033918"/>
    </source>
</evidence>
<dbReference type="InterPro" id="IPR023451">
    <property type="entry name" value="Thymidate_synth/dCMP_Mease_dom"/>
</dbReference>
<comment type="caution">
    <text evidence="4">The sequence shown here is derived from an EMBL/GenBank/DDBJ whole genome shotgun (WGS) entry which is preliminary data.</text>
</comment>
<dbReference type="InterPro" id="IPR045097">
    <property type="entry name" value="Thymidate_synth/dCMP_Mease"/>
</dbReference>
<dbReference type="Gene3D" id="3.30.572.10">
    <property type="entry name" value="Thymidylate synthase/dCMP hydroxymethylase domain"/>
    <property type="match status" value="1"/>
</dbReference>
<dbReference type="GO" id="GO:0004799">
    <property type="term" value="F:thymidylate synthase activity"/>
    <property type="evidence" value="ECO:0007669"/>
    <property type="project" value="TreeGrafter"/>
</dbReference>
<keyword evidence="2" id="KW-0808">Transferase</keyword>
<feature type="domain" description="Thymidylate synthase/dCMP hydroxymethylase" evidence="3">
    <location>
        <begin position="271"/>
        <end position="421"/>
    </location>
</feature>
<sequence>MVSLYQPEKYKVYLGSGKSIGFCTIWNEAEAVFGKSKILQEKTAILGTLYSRSGVNIVLRNLALNPQIRKIVLWGNGGLSNTQFGLMGKSLIEKIWNEGIDSDGIVGGTKFKLEKEIDAEIVKKIIGNVELIDISHLLFEEAEKYIEKIEAVGEPYMEPIKFPEAVLEKVETFPSEEVGWLARGKTIIEAWTRVVERIMRYGLIKGTQYGYQQRELIGVTWVISDENPDKPDLLLALEWPEELQKVTGATEKDIKEYYSVFLSPEPPTGISYTYGNRLMRYPLNDRKLDQIEEVIIKQLKDSPDSRRAVATTLVPEVDAFSKEPPCITQLQALQSRGKLHFLATVRSHDIFKAAIPNAFGLRILQKRVCEKLGFELGYLQITSQSAHIYEQDWNNAYQLVKCAFWERTPSLVFDLDTQRDIRGYLIIKVKDGKIFADFQGPQGEDLMNFEGETAKEIMKKIAQLEILSRTDHLLDIGAELQKAEIALKQRLDYNQDKSLIF</sequence>
<evidence type="ECO:0000259" key="3">
    <source>
        <dbReference type="Pfam" id="PF00303"/>
    </source>
</evidence>
<name>A0A0G0XN53_9BACT</name>
<gene>
    <name evidence="4" type="ORF">UU38_C0001G0014</name>
</gene>
<dbReference type="PANTHER" id="PTHR11548:SF1">
    <property type="entry name" value="THYMIDYLATE SYNTHASE 1"/>
    <property type="match status" value="1"/>
</dbReference>
<keyword evidence="1" id="KW-0489">Methyltransferase</keyword>
<dbReference type="GO" id="GO:0005829">
    <property type="term" value="C:cytosol"/>
    <property type="evidence" value="ECO:0007669"/>
    <property type="project" value="TreeGrafter"/>
</dbReference>
<dbReference type="InterPro" id="IPR036926">
    <property type="entry name" value="Thymidate_synth/dCMP_Mease_sf"/>
</dbReference>
<dbReference type="PANTHER" id="PTHR11548">
    <property type="entry name" value="THYMIDYLATE SYNTHASE 1"/>
    <property type="match status" value="1"/>
</dbReference>
<evidence type="ECO:0000313" key="4">
    <source>
        <dbReference type="EMBL" id="KKR89112.1"/>
    </source>
</evidence>
<evidence type="ECO:0000256" key="2">
    <source>
        <dbReference type="ARBA" id="ARBA00022679"/>
    </source>
</evidence>
<dbReference type="GO" id="GO:0032259">
    <property type="term" value="P:methylation"/>
    <property type="evidence" value="ECO:0007669"/>
    <property type="project" value="UniProtKB-KW"/>
</dbReference>
<dbReference type="CDD" id="cd00351">
    <property type="entry name" value="TS_Pyrimidine_HMase"/>
    <property type="match status" value="1"/>
</dbReference>
<dbReference type="Pfam" id="PF00303">
    <property type="entry name" value="Thymidylat_synt"/>
    <property type="match status" value="1"/>
</dbReference>
<reference evidence="4 5" key="1">
    <citation type="journal article" date="2015" name="Nature">
        <title>rRNA introns, odd ribosomes, and small enigmatic genomes across a large radiation of phyla.</title>
        <authorList>
            <person name="Brown C.T."/>
            <person name="Hug L.A."/>
            <person name="Thomas B.C."/>
            <person name="Sharon I."/>
            <person name="Castelle C.J."/>
            <person name="Singh A."/>
            <person name="Wilkins M.J."/>
            <person name="Williams K.H."/>
            <person name="Banfield J.F."/>
        </authorList>
    </citation>
    <scope>NUCLEOTIDE SEQUENCE [LARGE SCALE GENOMIC DNA]</scope>
</reference>
<dbReference type="EMBL" id="LCAK01000001">
    <property type="protein sequence ID" value="KKR89112.1"/>
    <property type="molecule type" value="Genomic_DNA"/>
</dbReference>
<dbReference type="Proteomes" id="UP000033918">
    <property type="component" value="Unassembled WGS sequence"/>
</dbReference>
<dbReference type="AlphaFoldDB" id="A0A0G0XN53"/>